<reference evidence="3 4" key="1">
    <citation type="journal article" date="2020" name="ISME J.">
        <title>Uncovering the hidden diversity of litter-decomposition mechanisms in mushroom-forming fungi.</title>
        <authorList>
            <person name="Floudas D."/>
            <person name="Bentzer J."/>
            <person name="Ahren D."/>
            <person name="Johansson T."/>
            <person name="Persson P."/>
            <person name="Tunlid A."/>
        </authorList>
    </citation>
    <scope>NUCLEOTIDE SEQUENCE [LARGE SCALE GENOMIC DNA]</scope>
    <source>
        <strain evidence="3 4">CBS 661.87</strain>
    </source>
</reference>
<keyword evidence="1" id="KW-0175">Coiled coil</keyword>
<keyword evidence="4" id="KW-1185">Reference proteome</keyword>
<protein>
    <submittedName>
        <fullName evidence="3">Uncharacterized protein</fullName>
    </submittedName>
</protein>
<feature type="coiled-coil region" evidence="1">
    <location>
        <begin position="292"/>
        <end position="360"/>
    </location>
</feature>
<evidence type="ECO:0000256" key="1">
    <source>
        <dbReference type="SAM" id="Coils"/>
    </source>
</evidence>
<feature type="compositionally biased region" description="Basic and acidic residues" evidence="2">
    <location>
        <begin position="114"/>
        <end position="137"/>
    </location>
</feature>
<dbReference type="Proteomes" id="UP000565441">
    <property type="component" value="Unassembled WGS sequence"/>
</dbReference>
<accession>A0A8H5LX92</accession>
<dbReference type="EMBL" id="JAACJP010000039">
    <property type="protein sequence ID" value="KAF5373415.1"/>
    <property type="molecule type" value="Genomic_DNA"/>
</dbReference>
<dbReference type="AlphaFoldDB" id="A0A8H5LX92"/>
<proteinExistence type="predicted"/>
<gene>
    <name evidence="3" type="ORF">D9615_009470</name>
</gene>
<sequence length="383" mass="44572">MPVHIPASLVRCILSIHKFFHAMPSPSPSSDDFTALVDKCLFPTLATVKEWNIEMHFNESRFGELMTGAFVRKLYFVKASFGAQHEHVVAEIHHRTSVHPPVRYLRLERVGGNKKLQDQKRRDEQQQRREQERRVEENSLPALADTASESSRDSLRKRNYDAMDTVRVVRKWAPTNLVYTMTFTDDDHVPSLEDLAIAAQVAHEEDEQYTLLEHQCYWWADTLMAILESTVEERYRVKKLYHEERKKDNEVYKKKTRSGKLRYKWVDIPVYNRDEVSVSHLNSRFEACKAPFEESRLEKRRLKEEAEFFKGEAGRSAESQRVLEEGQRVLEAKLKAAEDARQASEDARQASEVARQAERLEFEARYAKLVENFQSGLPLTSAA</sequence>
<evidence type="ECO:0000256" key="2">
    <source>
        <dbReference type="SAM" id="MobiDB-lite"/>
    </source>
</evidence>
<comment type="caution">
    <text evidence="3">The sequence shown here is derived from an EMBL/GenBank/DDBJ whole genome shotgun (WGS) entry which is preliminary data.</text>
</comment>
<organism evidence="3 4">
    <name type="scientific">Tricholomella constricta</name>
    <dbReference type="NCBI Taxonomy" id="117010"/>
    <lineage>
        <taxon>Eukaryota</taxon>
        <taxon>Fungi</taxon>
        <taxon>Dikarya</taxon>
        <taxon>Basidiomycota</taxon>
        <taxon>Agaricomycotina</taxon>
        <taxon>Agaricomycetes</taxon>
        <taxon>Agaricomycetidae</taxon>
        <taxon>Agaricales</taxon>
        <taxon>Tricholomatineae</taxon>
        <taxon>Lyophyllaceae</taxon>
        <taxon>Tricholomella</taxon>
    </lineage>
</organism>
<name>A0A8H5LX92_9AGAR</name>
<evidence type="ECO:0000313" key="4">
    <source>
        <dbReference type="Proteomes" id="UP000565441"/>
    </source>
</evidence>
<feature type="region of interest" description="Disordered" evidence="2">
    <location>
        <begin position="114"/>
        <end position="154"/>
    </location>
</feature>
<dbReference type="OrthoDB" id="3050759at2759"/>
<evidence type="ECO:0000313" key="3">
    <source>
        <dbReference type="EMBL" id="KAF5373415.1"/>
    </source>
</evidence>